<protein>
    <recommendedName>
        <fullName evidence="3">Chitin-binding type-2 domain-containing protein</fullName>
    </recommendedName>
</protein>
<feature type="chain" id="PRO_5035735184" description="Chitin-binding type-2 domain-containing protein" evidence="2">
    <location>
        <begin position="24"/>
        <end position="499"/>
    </location>
</feature>
<evidence type="ECO:0000259" key="3">
    <source>
        <dbReference type="PROSITE" id="PS50940"/>
    </source>
</evidence>
<dbReference type="InterPro" id="IPR036508">
    <property type="entry name" value="Chitin-bd_dom_sf"/>
</dbReference>
<dbReference type="GO" id="GO:0008061">
    <property type="term" value="F:chitin binding"/>
    <property type="evidence" value="ECO:0007669"/>
    <property type="project" value="InterPro"/>
</dbReference>
<dbReference type="Proteomes" id="UP000749559">
    <property type="component" value="Unassembled WGS sequence"/>
</dbReference>
<dbReference type="OrthoDB" id="6132182at2759"/>
<dbReference type="InterPro" id="IPR002557">
    <property type="entry name" value="Chitin-bd_dom"/>
</dbReference>
<comment type="caution">
    <text evidence="4">The sequence shown here is derived from an EMBL/GenBank/DDBJ whole genome shotgun (WGS) entry which is preliminary data.</text>
</comment>
<dbReference type="AlphaFoldDB" id="A0A8S4NRL8"/>
<dbReference type="Pfam" id="PF01607">
    <property type="entry name" value="CBM_14"/>
    <property type="match status" value="1"/>
</dbReference>
<accession>A0A8S4NRL8</accession>
<feature type="region of interest" description="Disordered" evidence="1">
    <location>
        <begin position="390"/>
        <end position="427"/>
    </location>
</feature>
<feature type="compositionally biased region" description="Basic and acidic residues" evidence="1">
    <location>
        <begin position="188"/>
        <end position="198"/>
    </location>
</feature>
<sequence>MCKNWTSVKIFIFFTLLIQETSSQRRKKAKNESGADVVDAALEKLKEYSDTGIEFLRNIACVESKYGTEKDTYRENYHGGIWQVDEARFTDTKDTTSHPELIESYEKIKELYDIDWETVKWKNLKDPFYSVLAARLVLQNQGESLPSEKDIEAQGEYWDKNYDTTENEETAFNFALRVKGCRRKERNGRKQKEEKTNTDENTGEEVPQGGDEGENDREVIIAGEETIIQDNTTKEETETKTPSGIDVVNTALEKLTQYADKGLEFLRNIACVESKYGTDKDTYRENYHGGIWQVNEATFNETKDTASRSKLKKNLEKIKNLYDVNWESATWKELRDPFYSALAARLFLQIQDEKLPSEKDINKQGEYWSQYYNPDDGTRTADEFVQRVEECTKKEEPTDKPTEKPDETPEDEDRGKESSQVGKPVQWIGCPSGPKVPEWERLVADPNSCDHFYHCNSNGLTWRKACPSIIRGSKLRLHWNDELKVCDWPSRAHCKVTKK</sequence>
<evidence type="ECO:0000313" key="4">
    <source>
        <dbReference type="EMBL" id="CAH1783424.1"/>
    </source>
</evidence>
<dbReference type="PROSITE" id="PS50940">
    <property type="entry name" value="CHIT_BIND_II"/>
    <property type="match status" value="1"/>
</dbReference>
<feature type="domain" description="Chitin-binding type-2" evidence="3">
    <location>
        <begin position="427"/>
        <end position="496"/>
    </location>
</feature>
<keyword evidence="2" id="KW-0732">Signal</keyword>
<dbReference type="GO" id="GO:0005576">
    <property type="term" value="C:extracellular region"/>
    <property type="evidence" value="ECO:0007669"/>
    <property type="project" value="InterPro"/>
</dbReference>
<reference evidence="4" key="1">
    <citation type="submission" date="2022-03" db="EMBL/GenBank/DDBJ databases">
        <authorList>
            <person name="Martin C."/>
        </authorList>
    </citation>
    <scope>NUCLEOTIDE SEQUENCE</scope>
</reference>
<evidence type="ECO:0000256" key="2">
    <source>
        <dbReference type="SAM" id="SignalP"/>
    </source>
</evidence>
<dbReference type="SMART" id="SM00494">
    <property type="entry name" value="ChtBD2"/>
    <property type="match status" value="1"/>
</dbReference>
<feature type="compositionally biased region" description="Basic and acidic residues" evidence="1">
    <location>
        <begin position="390"/>
        <end position="417"/>
    </location>
</feature>
<feature type="region of interest" description="Disordered" evidence="1">
    <location>
        <begin position="185"/>
        <end position="215"/>
    </location>
</feature>
<keyword evidence="5" id="KW-1185">Reference proteome</keyword>
<evidence type="ECO:0000313" key="5">
    <source>
        <dbReference type="Proteomes" id="UP000749559"/>
    </source>
</evidence>
<dbReference type="Gene3D" id="2.170.140.10">
    <property type="entry name" value="Chitin binding domain"/>
    <property type="match status" value="1"/>
</dbReference>
<organism evidence="4 5">
    <name type="scientific">Owenia fusiformis</name>
    <name type="common">Polychaete worm</name>
    <dbReference type="NCBI Taxonomy" id="6347"/>
    <lineage>
        <taxon>Eukaryota</taxon>
        <taxon>Metazoa</taxon>
        <taxon>Spiralia</taxon>
        <taxon>Lophotrochozoa</taxon>
        <taxon>Annelida</taxon>
        <taxon>Polychaeta</taxon>
        <taxon>Sedentaria</taxon>
        <taxon>Canalipalpata</taxon>
        <taxon>Sabellida</taxon>
        <taxon>Oweniida</taxon>
        <taxon>Oweniidae</taxon>
        <taxon>Owenia</taxon>
    </lineage>
</organism>
<proteinExistence type="predicted"/>
<dbReference type="EMBL" id="CAIIXF020000005">
    <property type="protein sequence ID" value="CAH1783424.1"/>
    <property type="molecule type" value="Genomic_DNA"/>
</dbReference>
<name>A0A8S4NRL8_OWEFU</name>
<dbReference type="SUPFAM" id="SSF57625">
    <property type="entry name" value="Invertebrate chitin-binding proteins"/>
    <property type="match status" value="1"/>
</dbReference>
<gene>
    <name evidence="4" type="ORF">OFUS_LOCUS9770</name>
</gene>
<feature type="signal peptide" evidence="2">
    <location>
        <begin position="1"/>
        <end position="23"/>
    </location>
</feature>
<evidence type="ECO:0000256" key="1">
    <source>
        <dbReference type="SAM" id="MobiDB-lite"/>
    </source>
</evidence>